<gene>
    <name evidence="8" type="primary">RPAP3</name>
    <name evidence="8" type="ORF">Ciccas_006110</name>
</gene>
<keyword evidence="9" id="KW-1185">Reference proteome</keyword>
<keyword evidence="1" id="KW-0677">Repeat</keyword>
<evidence type="ECO:0000256" key="6">
    <source>
        <dbReference type="SAM" id="MobiDB-lite"/>
    </source>
</evidence>
<dbReference type="InterPro" id="IPR051966">
    <property type="entry name" value="RPAP3"/>
</dbReference>
<dbReference type="Pfam" id="PF13877">
    <property type="entry name" value="RPAP3_C"/>
    <property type="match status" value="1"/>
</dbReference>
<dbReference type="AlphaFoldDB" id="A0ABD2Q6R7"/>
<evidence type="ECO:0000256" key="2">
    <source>
        <dbReference type="ARBA" id="ARBA00022803"/>
    </source>
</evidence>
<name>A0ABD2Q6R7_9PLAT</name>
<dbReference type="PANTHER" id="PTHR46423">
    <property type="entry name" value="RNA POLYMERASE II-ASSOCIATED PROTEIN 3"/>
    <property type="match status" value="1"/>
</dbReference>
<dbReference type="InterPro" id="IPR019734">
    <property type="entry name" value="TPR_rpt"/>
</dbReference>
<feature type="region of interest" description="Disordered" evidence="6">
    <location>
        <begin position="1"/>
        <end position="33"/>
    </location>
</feature>
<evidence type="ECO:0000259" key="7">
    <source>
        <dbReference type="Pfam" id="PF13877"/>
    </source>
</evidence>
<comment type="similarity">
    <text evidence="3">Belongs to the RPAP3 family.</text>
</comment>
<feature type="region of interest" description="Disordered" evidence="6">
    <location>
        <begin position="218"/>
        <end position="241"/>
    </location>
</feature>
<dbReference type="Proteomes" id="UP001626550">
    <property type="component" value="Unassembled WGS sequence"/>
</dbReference>
<dbReference type="SUPFAM" id="SSF48452">
    <property type="entry name" value="TPR-like"/>
    <property type="match status" value="1"/>
</dbReference>
<feature type="compositionally biased region" description="Polar residues" evidence="6">
    <location>
        <begin position="15"/>
        <end position="27"/>
    </location>
</feature>
<proteinExistence type="inferred from homology"/>
<evidence type="ECO:0000313" key="8">
    <source>
        <dbReference type="EMBL" id="KAL3315260.1"/>
    </source>
</evidence>
<evidence type="ECO:0000256" key="4">
    <source>
        <dbReference type="ARBA" id="ARBA00040133"/>
    </source>
</evidence>
<dbReference type="Gene3D" id="1.25.40.10">
    <property type="entry name" value="Tetratricopeptide repeat domain"/>
    <property type="match status" value="1"/>
</dbReference>
<dbReference type="PROSITE" id="PS50005">
    <property type="entry name" value="TPR"/>
    <property type="match status" value="2"/>
</dbReference>
<dbReference type="SMART" id="SM00028">
    <property type="entry name" value="TPR"/>
    <property type="match status" value="3"/>
</dbReference>
<evidence type="ECO:0000256" key="3">
    <source>
        <dbReference type="ARBA" id="ARBA00038275"/>
    </source>
</evidence>
<keyword evidence="2 5" id="KW-0802">TPR repeat</keyword>
<dbReference type="PANTHER" id="PTHR46423:SF1">
    <property type="entry name" value="RNA POLYMERASE II-ASSOCIATED PROTEIN 3"/>
    <property type="match status" value="1"/>
</dbReference>
<dbReference type="InterPro" id="IPR025986">
    <property type="entry name" value="RPAP3-like_C"/>
</dbReference>
<dbReference type="InterPro" id="IPR019370">
    <property type="entry name" value="E2F-assoc_phosphoprotein"/>
</dbReference>
<dbReference type="Pfam" id="PF13414">
    <property type="entry name" value="TPR_11"/>
    <property type="match status" value="1"/>
</dbReference>
<evidence type="ECO:0000313" key="9">
    <source>
        <dbReference type="Proteomes" id="UP001626550"/>
    </source>
</evidence>
<feature type="region of interest" description="Disordered" evidence="6">
    <location>
        <begin position="163"/>
        <end position="195"/>
    </location>
</feature>
<feature type="repeat" description="TPR" evidence="5">
    <location>
        <begin position="314"/>
        <end position="347"/>
    </location>
</feature>
<sequence length="507" mass="58770">MFAAKYDGCEEASTDSESSNDQNQYETDFNENKDKIRENFTNIVNQELDQHISFLKAYYGGSELEEDLLYDEKEDEENATWMIEKFGTRDSSDATLNCPGCLTCLTTQSQRHQHQNTLYRAVNDPSKFVELQKQMRENNEVLGDFLKDMNDWKNDVDMKYKKLSNSDKQLPPIRNSLLTKKKKRVKKTQPLPEEKQVRIKSGDYAKWDKFDVDKALEELDNNNQVSEESDEEDDEEWEELRRQKLSDEAKEEGNIYFRKSDFVSAIEKYTKAIQYTPSSAVLYSNRAMAQLKLDQYAAAEVDCTSAISLDSKMAKAYFRRALARKNLNRRNEAIEDLVSSLKIDPKNLDSMKQLELLRTAVSTRNWVRVPIQEVSPQKPPADLTKVIRMAKKDVKLGTPDNYYQFERDLRELETDAEKEEYIRKIPSQKYKSIFGNNLTEQNLSKILSALVTKTPEEALQALEQLSQVTRFDLVWMLASSQDRQRVSAILDQLPPERTTSVKNAFTS</sequence>
<feature type="domain" description="RNA-polymerase II-associated protein 3-like C-terminal" evidence="7">
    <location>
        <begin position="399"/>
        <end position="483"/>
    </location>
</feature>
<organism evidence="8 9">
    <name type="scientific">Cichlidogyrus casuarinus</name>
    <dbReference type="NCBI Taxonomy" id="1844966"/>
    <lineage>
        <taxon>Eukaryota</taxon>
        <taxon>Metazoa</taxon>
        <taxon>Spiralia</taxon>
        <taxon>Lophotrochozoa</taxon>
        <taxon>Platyhelminthes</taxon>
        <taxon>Monogenea</taxon>
        <taxon>Monopisthocotylea</taxon>
        <taxon>Dactylogyridea</taxon>
        <taxon>Ancyrocephalidae</taxon>
        <taxon>Cichlidogyrus</taxon>
    </lineage>
</organism>
<dbReference type="EMBL" id="JBJKFK010000790">
    <property type="protein sequence ID" value="KAL3315260.1"/>
    <property type="molecule type" value="Genomic_DNA"/>
</dbReference>
<dbReference type="Pfam" id="PF10238">
    <property type="entry name" value="Eapp_C"/>
    <property type="match status" value="1"/>
</dbReference>
<dbReference type="Pfam" id="PF13181">
    <property type="entry name" value="TPR_8"/>
    <property type="match status" value="1"/>
</dbReference>
<feature type="compositionally biased region" description="Acidic residues" evidence="6">
    <location>
        <begin position="227"/>
        <end position="238"/>
    </location>
</feature>
<dbReference type="InterPro" id="IPR011990">
    <property type="entry name" value="TPR-like_helical_dom_sf"/>
</dbReference>
<evidence type="ECO:0000256" key="5">
    <source>
        <dbReference type="PROSITE-ProRule" id="PRU00339"/>
    </source>
</evidence>
<evidence type="ECO:0000256" key="1">
    <source>
        <dbReference type="ARBA" id="ARBA00022737"/>
    </source>
</evidence>
<comment type="caution">
    <text evidence="8">The sequence shown here is derived from an EMBL/GenBank/DDBJ whole genome shotgun (WGS) entry which is preliminary data.</text>
</comment>
<feature type="repeat" description="TPR" evidence="5">
    <location>
        <begin position="246"/>
        <end position="279"/>
    </location>
</feature>
<accession>A0ABD2Q6R7</accession>
<protein>
    <recommendedName>
        <fullName evidence="4">RNA polymerase II-associated protein 3</fullName>
    </recommendedName>
</protein>
<reference evidence="8 9" key="1">
    <citation type="submission" date="2024-11" db="EMBL/GenBank/DDBJ databases">
        <title>Adaptive evolution of stress response genes in parasites aligns with host niche diversity.</title>
        <authorList>
            <person name="Hahn C."/>
            <person name="Resl P."/>
        </authorList>
    </citation>
    <scope>NUCLEOTIDE SEQUENCE [LARGE SCALE GENOMIC DNA]</scope>
    <source>
        <strain evidence="8">EGGRZ-B1_66</strain>
        <tissue evidence="8">Body</tissue>
    </source>
</reference>